<keyword evidence="6" id="KW-1185">Reference proteome</keyword>
<feature type="chain" id="PRO_5017058317" evidence="3">
    <location>
        <begin position="24"/>
        <end position="774"/>
    </location>
</feature>
<dbReference type="Pfam" id="PF13429">
    <property type="entry name" value="TPR_15"/>
    <property type="match status" value="1"/>
</dbReference>
<protein>
    <submittedName>
        <fullName evidence="5">Cytochrome c554/c'-like protein</fullName>
    </submittedName>
</protein>
<evidence type="ECO:0000256" key="1">
    <source>
        <dbReference type="ARBA" id="ARBA00022729"/>
    </source>
</evidence>
<dbReference type="Gene3D" id="1.25.40.10">
    <property type="entry name" value="Tetratricopeptide repeat domain"/>
    <property type="match status" value="1"/>
</dbReference>
<dbReference type="RefSeq" id="WP_342634520.1">
    <property type="nucleotide sequence ID" value="NZ_QNRK01000001.1"/>
</dbReference>
<name>A0A366FU41_9HYPH</name>
<evidence type="ECO:0000313" key="6">
    <source>
        <dbReference type="Proteomes" id="UP000253529"/>
    </source>
</evidence>
<evidence type="ECO:0000259" key="4">
    <source>
        <dbReference type="Pfam" id="PF13435"/>
    </source>
</evidence>
<feature type="signal peptide" evidence="3">
    <location>
        <begin position="1"/>
        <end position="23"/>
    </location>
</feature>
<dbReference type="PANTHER" id="PTHR35038">
    <property type="entry name" value="DISSIMILATORY SULFITE REDUCTASE SIRA"/>
    <property type="match status" value="1"/>
</dbReference>
<evidence type="ECO:0000256" key="3">
    <source>
        <dbReference type="SAM" id="SignalP"/>
    </source>
</evidence>
<dbReference type="PANTHER" id="PTHR35038:SF8">
    <property type="entry name" value="C-TYPE POLYHEME CYTOCHROME OMCC"/>
    <property type="match status" value="1"/>
</dbReference>
<proteinExistence type="predicted"/>
<dbReference type="PROSITE" id="PS50005">
    <property type="entry name" value="TPR"/>
    <property type="match status" value="2"/>
</dbReference>
<dbReference type="InterPro" id="IPR006311">
    <property type="entry name" value="TAT_signal"/>
</dbReference>
<dbReference type="Gene3D" id="1.10.1130.10">
    <property type="entry name" value="Flavocytochrome C3, Chain A"/>
    <property type="match status" value="2"/>
</dbReference>
<organism evidence="5 6">
    <name type="scientific">Roseiarcus fermentans</name>
    <dbReference type="NCBI Taxonomy" id="1473586"/>
    <lineage>
        <taxon>Bacteria</taxon>
        <taxon>Pseudomonadati</taxon>
        <taxon>Pseudomonadota</taxon>
        <taxon>Alphaproteobacteria</taxon>
        <taxon>Hyphomicrobiales</taxon>
        <taxon>Roseiarcaceae</taxon>
        <taxon>Roseiarcus</taxon>
    </lineage>
</organism>
<feature type="domain" description="Cytochrome c-552/4" evidence="4">
    <location>
        <begin position="176"/>
        <end position="214"/>
    </location>
</feature>
<reference evidence="5 6" key="1">
    <citation type="submission" date="2018-06" db="EMBL/GenBank/DDBJ databases">
        <title>Genomic Encyclopedia of Type Strains, Phase IV (KMG-IV): sequencing the most valuable type-strain genomes for metagenomic binning, comparative biology and taxonomic classification.</title>
        <authorList>
            <person name="Goeker M."/>
        </authorList>
    </citation>
    <scope>NUCLEOTIDE SEQUENCE [LARGE SCALE GENOMIC DNA]</scope>
    <source>
        <strain evidence="5 6">DSM 24875</strain>
    </source>
</reference>
<dbReference type="InterPro" id="IPR036280">
    <property type="entry name" value="Multihaem_cyt_sf"/>
</dbReference>
<dbReference type="GO" id="GO:0016491">
    <property type="term" value="F:oxidoreductase activity"/>
    <property type="evidence" value="ECO:0007669"/>
    <property type="project" value="TreeGrafter"/>
</dbReference>
<dbReference type="Proteomes" id="UP000253529">
    <property type="component" value="Unassembled WGS sequence"/>
</dbReference>
<dbReference type="InterPro" id="IPR011990">
    <property type="entry name" value="TPR-like_helical_dom_sf"/>
</dbReference>
<feature type="repeat" description="TPR" evidence="2">
    <location>
        <begin position="588"/>
        <end position="621"/>
    </location>
</feature>
<dbReference type="InterPro" id="IPR019734">
    <property type="entry name" value="TPR_rpt"/>
</dbReference>
<dbReference type="InterPro" id="IPR023155">
    <property type="entry name" value="Cyt_c-552/4"/>
</dbReference>
<feature type="domain" description="Cytochrome c-552/4" evidence="4">
    <location>
        <begin position="41"/>
        <end position="67"/>
    </location>
</feature>
<dbReference type="SMART" id="SM00028">
    <property type="entry name" value="TPR"/>
    <property type="match status" value="4"/>
</dbReference>
<comment type="caution">
    <text evidence="5">The sequence shown here is derived from an EMBL/GenBank/DDBJ whole genome shotgun (WGS) entry which is preliminary data.</text>
</comment>
<dbReference type="PROSITE" id="PS51318">
    <property type="entry name" value="TAT"/>
    <property type="match status" value="1"/>
</dbReference>
<dbReference type="EMBL" id="QNRK01000001">
    <property type="protein sequence ID" value="RBP18192.1"/>
    <property type="molecule type" value="Genomic_DNA"/>
</dbReference>
<dbReference type="AlphaFoldDB" id="A0A366FU41"/>
<evidence type="ECO:0000256" key="2">
    <source>
        <dbReference type="PROSITE-ProRule" id="PRU00339"/>
    </source>
</evidence>
<feature type="repeat" description="TPR" evidence="2">
    <location>
        <begin position="656"/>
        <end position="689"/>
    </location>
</feature>
<dbReference type="SUPFAM" id="SSF48695">
    <property type="entry name" value="Multiheme cytochromes"/>
    <property type="match status" value="1"/>
</dbReference>
<sequence>MSVRRLILALAALAALFAPAPGAAVRAADAAPPPDAVGSATCASCHPDQAKLWAGSHHKAAMDHATEASVLGDFSNATFEQFGVTSRFFRRDGKFMVETDGPDGKLAEFEIAYTFGVYPLQQYLIAFPDGRLQALGIAWDSRPKDKGGQRWFSLYPHEPIPHDDPLHWTKLNQNWNFMCAECHSTGVRKNYDARADRFATTWAEISVGCESCHGKGSAHVAWAKTHAGSSAPAGDDDSKGLVVRFDERANRPWAIDPASGNARPGADPAPLRKEVETCGLCHARRGQINEDWVPGRWLSDTHVVPPLSRGLYFADGQMEDEVYNYGAFKQSKMFSRGVTCSDCHDPHSAGLRLPGDGVCLQCHAPTTYAAAAHGRHEGVDPPVGCVQCHMPTRTYMVVHTRHDHSFRIPRPDLSAQTGAPNACNACHADKSPQWAADAVRDWHGPDRNGFQHYAPAFHAAWSGSADAEALLAHVAADRQTPGFARAGALAELQPFLSGKTVDIAKAGLTDPDPMVRIGALDMLAAAPAEALWPIVAPLLADPVRGVHIRAVDLLAAMPAAARPEADRAAFDRAAAEFVAAQRLNADRPEARLTLGGFYAREGLLADAEAEYRAALKLSPLFAPAAVNLADLYRETGRDAEGEAVLRAAIAFTPGDAGLHHALGLALVRMRRNADALVEFQQATALAPDDPHNAYVYAVALNSAGRAGDALKTLAAALSRRPDDSGLLTLMVEIEQQEGDLAGALRDAERLLALQPDDPDLKLYVEALRGRTKAR</sequence>
<dbReference type="SUPFAM" id="SSF48452">
    <property type="entry name" value="TPR-like"/>
    <property type="match status" value="1"/>
</dbReference>
<keyword evidence="2" id="KW-0802">TPR repeat</keyword>
<dbReference type="Pfam" id="PF13435">
    <property type="entry name" value="Cytochrome_C554"/>
    <property type="match status" value="2"/>
</dbReference>
<gene>
    <name evidence="5" type="ORF">DFR50_101136</name>
</gene>
<accession>A0A366FU41</accession>
<evidence type="ECO:0000313" key="5">
    <source>
        <dbReference type="EMBL" id="RBP18192.1"/>
    </source>
</evidence>
<keyword evidence="1 3" id="KW-0732">Signal</keyword>
<dbReference type="InterPro" id="IPR051829">
    <property type="entry name" value="Multiheme_Cytochr_ET"/>
</dbReference>